<evidence type="ECO:0000256" key="1">
    <source>
        <dbReference type="SAM" id="MobiDB-lite"/>
    </source>
</evidence>
<evidence type="ECO:0000313" key="3">
    <source>
        <dbReference type="Proteomes" id="UP000789901"/>
    </source>
</evidence>
<protein>
    <submittedName>
        <fullName evidence="2">4652_t:CDS:1</fullName>
    </submittedName>
</protein>
<proteinExistence type="predicted"/>
<accession>A0ABN7VKA1</accession>
<sequence length="278" mass="31706">SGINAENSVGNPTNTLGTPPSIDNSSSGKVCATLNACSEAKIICGSALVLPKLHSLNHYSASNYSGKKEYKVAQNQNTQMQKHASETNSNWSEFSQNTLVNNLGQIDEHFTKEGTKYESQRIVNGDEKFIIQEFNTFEQTTTQKFNTLEQSTTQELNALKQTPTKEFNTFEQAIIHEQNATREFSAFDRPTDQEVNVSKNSITLEIGDHNDQYNHYSVDYSDYNSFYHLYEECLKYFPILRVGMSSPRSPSITHRFSLFTRWFIPFAGSFVKYRFEPY</sequence>
<feature type="region of interest" description="Disordered" evidence="1">
    <location>
        <begin position="1"/>
        <end position="26"/>
    </location>
</feature>
<evidence type="ECO:0000313" key="2">
    <source>
        <dbReference type="EMBL" id="CAG8781527.1"/>
    </source>
</evidence>
<keyword evidence="3" id="KW-1185">Reference proteome</keyword>
<reference evidence="2 3" key="1">
    <citation type="submission" date="2021-06" db="EMBL/GenBank/DDBJ databases">
        <authorList>
            <person name="Kallberg Y."/>
            <person name="Tangrot J."/>
            <person name="Rosling A."/>
        </authorList>
    </citation>
    <scope>NUCLEOTIDE SEQUENCE [LARGE SCALE GENOMIC DNA]</scope>
    <source>
        <strain evidence="2 3">120-4 pot B 10/14</strain>
    </source>
</reference>
<dbReference type="Proteomes" id="UP000789901">
    <property type="component" value="Unassembled WGS sequence"/>
</dbReference>
<dbReference type="EMBL" id="CAJVQB010016803">
    <property type="protein sequence ID" value="CAG8781527.1"/>
    <property type="molecule type" value="Genomic_DNA"/>
</dbReference>
<organism evidence="2 3">
    <name type="scientific">Gigaspora margarita</name>
    <dbReference type="NCBI Taxonomy" id="4874"/>
    <lineage>
        <taxon>Eukaryota</taxon>
        <taxon>Fungi</taxon>
        <taxon>Fungi incertae sedis</taxon>
        <taxon>Mucoromycota</taxon>
        <taxon>Glomeromycotina</taxon>
        <taxon>Glomeromycetes</taxon>
        <taxon>Diversisporales</taxon>
        <taxon>Gigasporaceae</taxon>
        <taxon>Gigaspora</taxon>
    </lineage>
</organism>
<gene>
    <name evidence="2" type="ORF">GMARGA_LOCUS19788</name>
</gene>
<feature type="non-terminal residue" evidence="2">
    <location>
        <position position="1"/>
    </location>
</feature>
<comment type="caution">
    <text evidence="2">The sequence shown here is derived from an EMBL/GenBank/DDBJ whole genome shotgun (WGS) entry which is preliminary data.</text>
</comment>
<name>A0ABN7VKA1_GIGMA</name>